<feature type="region of interest" description="Disordered" evidence="1">
    <location>
        <begin position="106"/>
        <end position="173"/>
    </location>
</feature>
<evidence type="ECO:0000313" key="2">
    <source>
        <dbReference type="Ensembl" id="ENSEASP00005005804.1"/>
    </source>
</evidence>
<dbReference type="Pfam" id="PF15555">
    <property type="entry name" value="DUF4658"/>
    <property type="match status" value="1"/>
</dbReference>
<dbReference type="PANTHER" id="PTHR36868">
    <property type="entry name" value="NUTRITIONALLY-REGULATED ADIPOSE AND CARDIAC ENRICHED PROTEIN HOMOLOG"/>
    <property type="match status" value="1"/>
</dbReference>
<sequence length="173" mass="18599">MRTTAQTLSPDSRPETPHQTRKNEEAAPGTAMPRVRKSQEDDRTCPSSILRRSSRGRRGQGTEPQRTSRHVRFHEPLEVAVHCKRGLPAPATVRVCAAAAGARPVLQPGQAHRAGPRGPPRPAPRPHPAPAARGRHLLPLPPAALTAAAAAHPHPGPWAGRLGWEESQRGEPS</sequence>
<dbReference type="PANTHER" id="PTHR36868:SF1">
    <property type="entry name" value="NUTRITIONALLY-REGULATED ADIPOSE AND CARDIAC ENRICHED PROTEIN HOMOLOG"/>
    <property type="match status" value="1"/>
</dbReference>
<accession>A0A8C4L554</accession>
<name>A0A8C4L554_EQUAS</name>
<feature type="region of interest" description="Disordered" evidence="1">
    <location>
        <begin position="1"/>
        <end position="75"/>
    </location>
</feature>
<feature type="compositionally biased region" description="Low complexity" evidence="1">
    <location>
        <begin position="143"/>
        <end position="161"/>
    </location>
</feature>
<dbReference type="GO" id="GO:0005886">
    <property type="term" value="C:plasma membrane"/>
    <property type="evidence" value="ECO:0007669"/>
    <property type="project" value="TreeGrafter"/>
</dbReference>
<dbReference type="InterPro" id="IPR028114">
    <property type="entry name" value="DUF4658"/>
</dbReference>
<evidence type="ECO:0008006" key="3">
    <source>
        <dbReference type="Google" id="ProtNLM"/>
    </source>
</evidence>
<evidence type="ECO:0000256" key="1">
    <source>
        <dbReference type="SAM" id="MobiDB-lite"/>
    </source>
</evidence>
<feature type="compositionally biased region" description="Basic and acidic residues" evidence="1">
    <location>
        <begin position="163"/>
        <end position="173"/>
    </location>
</feature>
<dbReference type="Ensembl" id="ENSEAST00005006343.1">
    <property type="protein sequence ID" value="ENSEASP00005005804.1"/>
    <property type="gene ID" value="ENSEASG00005004289.1"/>
</dbReference>
<feature type="compositionally biased region" description="Polar residues" evidence="1">
    <location>
        <begin position="1"/>
        <end position="10"/>
    </location>
</feature>
<protein>
    <recommendedName>
        <fullName evidence="3">Nutritionally-regulated adipose and cardiac enriched protein homolog</fullName>
    </recommendedName>
</protein>
<dbReference type="AlphaFoldDB" id="A0A8C4L554"/>
<proteinExistence type="predicted"/>
<organism evidence="2">
    <name type="scientific">Equus asinus asinus</name>
    <dbReference type="NCBI Taxonomy" id="83772"/>
    <lineage>
        <taxon>Eukaryota</taxon>
        <taxon>Metazoa</taxon>
        <taxon>Chordata</taxon>
        <taxon>Craniata</taxon>
        <taxon>Vertebrata</taxon>
        <taxon>Euteleostomi</taxon>
        <taxon>Mammalia</taxon>
        <taxon>Eutheria</taxon>
        <taxon>Laurasiatheria</taxon>
        <taxon>Perissodactyla</taxon>
        <taxon>Equidae</taxon>
        <taxon>Equus</taxon>
    </lineage>
</organism>
<dbReference type="OMA" id="PEVAIHY"/>
<feature type="compositionally biased region" description="Pro residues" evidence="1">
    <location>
        <begin position="117"/>
        <end position="129"/>
    </location>
</feature>
<feature type="compositionally biased region" description="Basic and acidic residues" evidence="1">
    <location>
        <begin position="12"/>
        <end position="25"/>
    </location>
</feature>
<reference evidence="2" key="1">
    <citation type="submission" date="2023-03" db="UniProtKB">
        <authorList>
            <consortium name="Ensembl"/>
        </authorList>
    </citation>
    <scope>IDENTIFICATION</scope>
</reference>